<reference evidence="1 2" key="1">
    <citation type="submission" date="2017-11" db="EMBL/GenBank/DDBJ databases">
        <title>The complete genome sequence and comparative genome analysis of Yersinia enterocolitica strain LC20.</title>
        <authorList>
            <person name="Shi G."/>
            <person name="Su M."/>
            <person name="Liang J."/>
            <person name="Gu W."/>
            <person name="Xiao Y."/>
            <person name="Zhang Z."/>
            <person name="Qiu H."/>
            <person name="Duan R."/>
            <person name="Zhang Z."/>
            <person name="Li Y."/>
            <person name="Zhang X."/>
            <person name="Ling Y."/>
            <person name="Song L."/>
            <person name="Chen M."/>
            <person name="Zhao Y."/>
            <person name="Wu J."/>
            <person name="Jing H."/>
            <person name="Xiao J."/>
            <person name="Wang X."/>
        </authorList>
    </citation>
    <scope>NUCLEOTIDE SEQUENCE [LARGE SCALE GENOMIC DNA]</scope>
    <source>
        <strain evidence="1 2">LC20</strain>
    </source>
</reference>
<protein>
    <submittedName>
        <fullName evidence="1">Uncharacterized protein</fullName>
    </submittedName>
</protein>
<evidence type="ECO:0000313" key="2">
    <source>
        <dbReference type="Proteomes" id="UP000230961"/>
    </source>
</evidence>
<accession>A0A7U4GCK2</accession>
<gene>
    <name evidence="1" type="ORF">LC20_00458</name>
</gene>
<proteinExistence type="predicted"/>
<organism evidence="1 2">
    <name type="scientific">Yersinia enterocolitica LC20</name>
    <dbReference type="NCBI Taxonomy" id="1443113"/>
    <lineage>
        <taxon>Bacteria</taxon>
        <taxon>Pseudomonadati</taxon>
        <taxon>Pseudomonadota</taxon>
        <taxon>Gammaproteobacteria</taxon>
        <taxon>Enterobacterales</taxon>
        <taxon>Yersiniaceae</taxon>
        <taxon>Yersinia</taxon>
    </lineage>
</organism>
<dbReference type="KEGG" id="yel:LC20_00458"/>
<evidence type="ECO:0000313" key="1">
    <source>
        <dbReference type="EMBL" id="AHM71714.1"/>
    </source>
</evidence>
<sequence>MNNLELSNPVAWTDADELADMDCNTYGNIFNAKYIDIHNGRWLPLYSQGYIDFLIAQLEAANEKLSKPVVLPVGYSVRAGHPINEGERNVMIPKEGGNWLSRFDVEHAIRVAGFTVEGE</sequence>
<dbReference type="AlphaFoldDB" id="A0A7U4GCK2"/>
<name>A0A7U4GCK2_YEREN</name>
<dbReference type="EMBL" id="CP007448">
    <property type="protein sequence ID" value="AHM71714.1"/>
    <property type="molecule type" value="Genomic_DNA"/>
</dbReference>
<dbReference type="Proteomes" id="UP000230961">
    <property type="component" value="Chromosome"/>
</dbReference>